<evidence type="ECO:0000313" key="3">
    <source>
        <dbReference type="Proteomes" id="UP001168883"/>
    </source>
</evidence>
<dbReference type="Pfam" id="PF06889">
    <property type="entry name" value="DUF1266"/>
    <property type="match status" value="1"/>
</dbReference>
<dbReference type="Proteomes" id="UP001168883">
    <property type="component" value="Unassembled WGS sequence"/>
</dbReference>
<proteinExistence type="predicted"/>
<accession>A0ABT8V9L1</accession>
<sequence>MSRDSQSGSNLTELWCIALCAVLYEMNGFDPGDDNEAESVQKNIERHKQSFQRDWGIENKDDLMRNLQWLAEEGHRESFNKIRSFLSALSEAEQTKYIESIPKTTQRYREHQLVKAYMNRLPAAGIAAWDLGRYAFLCRKGAVMGFITKEKSLELVQPIVAVAQQAYSGWREYGTGYLAGRQFWWAQPTAASAQEMAGYVRNLLLNADSLWNRLEWEVPLEETPGQPSNPLA</sequence>
<protein>
    <submittedName>
        <fullName evidence="2">DUF1266 domain-containing protein</fullName>
    </submittedName>
</protein>
<evidence type="ECO:0000259" key="1">
    <source>
        <dbReference type="Pfam" id="PF06889"/>
    </source>
</evidence>
<keyword evidence="3" id="KW-1185">Reference proteome</keyword>
<reference evidence="2" key="1">
    <citation type="submission" date="2023-07" db="EMBL/GenBank/DDBJ databases">
        <authorList>
            <person name="Aktuganov G."/>
            <person name="Boyko T."/>
            <person name="Delegan Y."/>
            <person name="Galimzianova N."/>
            <person name="Gilvanova E."/>
            <person name="Korobov V."/>
            <person name="Kuzmina L."/>
            <person name="Melentiev A."/>
            <person name="Milman P."/>
            <person name="Ryabova A."/>
            <person name="Stupak E."/>
            <person name="Yasakov T."/>
            <person name="Zharikova N."/>
            <person name="Zhurenko E."/>
        </authorList>
    </citation>
    <scope>NUCLEOTIDE SEQUENCE</scope>
    <source>
        <strain evidence="2">IB-739</strain>
    </source>
</reference>
<organism evidence="2 3">
    <name type="scientific">Paenibacillus ehimensis</name>
    <dbReference type="NCBI Taxonomy" id="79264"/>
    <lineage>
        <taxon>Bacteria</taxon>
        <taxon>Bacillati</taxon>
        <taxon>Bacillota</taxon>
        <taxon>Bacilli</taxon>
        <taxon>Bacillales</taxon>
        <taxon>Paenibacillaceae</taxon>
        <taxon>Paenibacillus</taxon>
    </lineage>
</organism>
<name>A0ABT8V9L1_9BACL</name>
<gene>
    <name evidence="2" type="ORF">Q3C12_08230</name>
</gene>
<dbReference type="EMBL" id="JAUMKJ010000008">
    <property type="protein sequence ID" value="MDO3676986.1"/>
    <property type="molecule type" value="Genomic_DNA"/>
</dbReference>
<dbReference type="RefSeq" id="WP_302877942.1">
    <property type="nucleotide sequence ID" value="NZ_JARLKN010000025.1"/>
</dbReference>
<dbReference type="InterPro" id="IPR009677">
    <property type="entry name" value="DUF1266"/>
</dbReference>
<feature type="domain" description="DUF1266" evidence="1">
    <location>
        <begin position="52"/>
        <end position="216"/>
    </location>
</feature>
<evidence type="ECO:0000313" key="2">
    <source>
        <dbReference type="EMBL" id="MDO3676986.1"/>
    </source>
</evidence>
<comment type="caution">
    <text evidence="2">The sequence shown here is derived from an EMBL/GenBank/DDBJ whole genome shotgun (WGS) entry which is preliminary data.</text>
</comment>